<evidence type="ECO:0000256" key="8">
    <source>
        <dbReference type="ARBA" id="ARBA00023136"/>
    </source>
</evidence>
<reference evidence="12 13" key="1">
    <citation type="journal article" date="2016" name="Nat. Commun.">
        <title>Thousands of microbial genomes shed light on interconnected biogeochemical processes in an aquifer system.</title>
        <authorList>
            <person name="Anantharaman K."/>
            <person name="Brown C.T."/>
            <person name="Hug L.A."/>
            <person name="Sharon I."/>
            <person name="Castelle C.J."/>
            <person name="Probst A.J."/>
            <person name="Thomas B.C."/>
            <person name="Singh A."/>
            <person name="Wilkins M.J."/>
            <person name="Karaoz U."/>
            <person name="Brodie E.L."/>
            <person name="Williams K.H."/>
            <person name="Hubbard S.S."/>
            <person name="Banfield J.F."/>
        </authorList>
    </citation>
    <scope>NUCLEOTIDE SEQUENCE [LARGE SCALE GENOMIC DNA]</scope>
</reference>
<dbReference type="InterPro" id="IPR000515">
    <property type="entry name" value="MetI-like"/>
</dbReference>
<feature type="transmembrane region" description="Helical" evidence="9">
    <location>
        <begin position="160"/>
        <end position="185"/>
    </location>
</feature>
<evidence type="ECO:0000313" key="12">
    <source>
        <dbReference type="EMBL" id="OGF18506.1"/>
    </source>
</evidence>
<comment type="caution">
    <text evidence="12">The sequence shown here is derived from an EMBL/GenBank/DDBJ whole genome shotgun (WGS) entry which is preliminary data.</text>
</comment>
<feature type="transmembrane region" description="Helical" evidence="9">
    <location>
        <begin position="232"/>
        <end position="255"/>
    </location>
</feature>
<comment type="similarity">
    <text evidence="2 10">Belongs to the binding-protein-dependent transport system permease family. CysTW subfamily.</text>
</comment>
<dbReference type="PANTHER" id="PTHR30425:SF1">
    <property type="entry name" value="PHOSPHATE TRANSPORT SYSTEM PERMEASE PROTEIN PSTC"/>
    <property type="match status" value="1"/>
</dbReference>
<dbReference type="Pfam" id="PF00528">
    <property type="entry name" value="BPD_transp_1"/>
    <property type="match status" value="1"/>
</dbReference>
<dbReference type="GO" id="GO:0006817">
    <property type="term" value="P:phosphate ion transport"/>
    <property type="evidence" value="ECO:0007669"/>
    <property type="project" value="UniProtKB-KW"/>
</dbReference>
<dbReference type="GO" id="GO:0005315">
    <property type="term" value="F:phosphate transmembrane transporter activity"/>
    <property type="evidence" value="ECO:0007669"/>
    <property type="project" value="InterPro"/>
</dbReference>
<evidence type="ECO:0000256" key="5">
    <source>
        <dbReference type="ARBA" id="ARBA00022592"/>
    </source>
</evidence>
<dbReference type="NCBIfam" id="TIGR02138">
    <property type="entry name" value="phosphate_pstC"/>
    <property type="match status" value="1"/>
</dbReference>
<gene>
    <name evidence="12" type="ORF">A3I35_04265</name>
</gene>
<feature type="domain" description="ABC transmembrane type-1" evidence="11">
    <location>
        <begin position="40"/>
        <end position="251"/>
    </location>
</feature>
<dbReference type="EMBL" id="MFFV01000055">
    <property type="protein sequence ID" value="OGF18506.1"/>
    <property type="molecule type" value="Genomic_DNA"/>
</dbReference>
<evidence type="ECO:0000259" key="11">
    <source>
        <dbReference type="PROSITE" id="PS50928"/>
    </source>
</evidence>
<feature type="non-terminal residue" evidence="12">
    <location>
        <position position="1"/>
    </location>
</feature>
<protein>
    <recommendedName>
        <fullName evidence="10">Phosphate transport system permease protein</fullName>
    </recommendedName>
</protein>
<keyword evidence="5 10" id="KW-0592">Phosphate transport</keyword>
<feature type="transmembrane region" description="Helical" evidence="9">
    <location>
        <begin position="44"/>
        <end position="65"/>
    </location>
</feature>
<evidence type="ECO:0000256" key="6">
    <source>
        <dbReference type="ARBA" id="ARBA00022692"/>
    </source>
</evidence>
<dbReference type="InterPro" id="IPR011864">
    <property type="entry name" value="Phosphate_PstC"/>
</dbReference>
<keyword evidence="4 10" id="KW-1003">Cell membrane</keyword>
<organism evidence="12 13">
    <name type="scientific">Candidatus Falkowbacteria bacterium RIFCSPLOWO2_02_FULL_45_15</name>
    <dbReference type="NCBI Taxonomy" id="1797988"/>
    <lineage>
        <taxon>Bacteria</taxon>
        <taxon>Candidatus Falkowiibacteriota</taxon>
    </lineage>
</organism>
<comment type="subcellular location">
    <subcellularLocation>
        <location evidence="1 9">Cell membrane</location>
        <topology evidence="1 9">Multi-pass membrane protein</topology>
    </subcellularLocation>
</comment>
<dbReference type="Proteomes" id="UP000177878">
    <property type="component" value="Unassembled WGS sequence"/>
</dbReference>
<feature type="transmembrane region" description="Helical" evidence="9">
    <location>
        <begin position="117"/>
        <end position="139"/>
    </location>
</feature>
<accession>A0A1F5RVR6</accession>
<evidence type="ECO:0000256" key="2">
    <source>
        <dbReference type="ARBA" id="ARBA00007069"/>
    </source>
</evidence>
<keyword evidence="6 9" id="KW-0812">Transmembrane</keyword>
<sequence length="260" mass="27922">FLVVNAFRIIGSISLGEFLFGAVWNPTSYHAPLWGTLSLVYSTFIISALALIIALPFGLGTAVYLSEIARRAVKEFLKPVVEMIASIPSVVLGLIGLLFLAPVTARLFGLSNGLNALTAAVLVAFTALPTIASISEDALSSVSPRLREASYALGASQWETIWRVSVPAALSGIVASVMLGFGRIIGETMIVLMVAGNSLAWPRSPLSPVRPMTATIAIEIKEVVVNSLHWHALFAVGLLLFLITFLLNIFVDFWLKKKSI</sequence>
<dbReference type="GO" id="GO:0005886">
    <property type="term" value="C:plasma membrane"/>
    <property type="evidence" value="ECO:0007669"/>
    <property type="project" value="UniProtKB-SubCell"/>
</dbReference>
<keyword evidence="8 9" id="KW-0472">Membrane</keyword>
<feature type="transmembrane region" description="Helical" evidence="9">
    <location>
        <begin position="85"/>
        <end position="105"/>
    </location>
</feature>
<dbReference type="InterPro" id="IPR051124">
    <property type="entry name" value="Phosphate_Transport_Permease"/>
</dbReference>
<evidence type="ECO:0000256" key="7">
    <source>
        <dbReference type="ARBA" id="ARBA00022989"/>
    </source>
</evidence>
<proteinExistence type="inferred from homology"/>
<comment type="function">
    <text evidence="10">Part of the binding-protein-dependent transport system for phosphate; probably responsible for the translocation of the substrate across the membrane.</text>
</comment>
<dbReference type="Gene3D" id="1.10.3720.10">
    <property type="entry name" value="MetI-like"/>
    <property type="match status" value="1"/>
</dbReference>
<dbReference type="InterPro" id="IPR035906">
    <property type="entry name" value="MetI-like_sf"/>
</dbReference>
<dbReference type="STRING" id="1797988.A3I35_04265"/>
<keyword evidence="7 9" id="KW-1133">Transmembrane helix</keyword>
<evidence type="ECO:0000256" key="3">
    <source>
        <dbReference type="ARBA" id="ARBA00022448"/>
    </source>
</evidence>
<dbReference type="AlphaFoldDB" id="A0A1F5RVR6"/>
<keyword evidence="3 9" id="KW-0813">Transport</keyword>
<evidence type="ECO:0000256" key="10">
    <source>
        <dbReference type="RuleBase" id="RU363054"/>
    </source>
</evidence>
<name>A0A1F5RVR6_9BACT</name>
<feature type="transmembrane region" description="Helical" evidence="9">
    <location>
        <begin position="7"/>
        <end position="24"/>
    </location>
</feature>
<dbReference type="PROSITE" id="PS50928">
    <property type="entry name" value="ABC_TM1"/>
    <property type="match status" value="1"/>
</dbReference>
<evidence type="ECO:0000256" key="1">
    <source>
        <dbReference type="ARBA" id="ARBA00004651"/>
    </source>
</evidence>
<evidence type="ECO:0000313" key="13">
    <source>
        <dbReference type="Proteomes" id="UP000177878"/>
    </source>
</evidence>
<evidence type="ECO:0000256" key="4">
    <source>
        <dbReference type="ARBA" id="ARBA00022475"/>
    </source>
</evidence>
<dbReference type="SUPFAM" id="SSF161098">
    <property type="entry name" value="MetI-like"/>
    <property type="match status" value="1"/>
</dbReference>
<dbReference type="PANTHER" id="PTHR30425">
    <property type="entry name" value="PHOSPHATE TRANSPORT SYSTEM PERMEASE PROTEIN PST"/>
    <property type="match status" value="1"/>
</dbReference>
<evidence type="ECO:0000256" key="9">
    <source>
        <dbReference type="RuleBase" id="RU363032"/>
    </source>
</evidence>
<dbReference type="CDD" id="cd06261">
    <property type="entry name" value="TM_PBP2"/>
    <property type="match status" value="1"/>
</dbReference>